<proteinExistence type="predicted"/>
<accession>A0ABQ9HSV6</accession>
<evidence type="ECO:0000313" key="1">
    <source>
        <dbReference type="EMBL" id="KAJ8887360.1"/>
    </source>
</evidence>
<reference evidence="1 2" key="1">
    <citation type="submission" date="2023-02" db="EMBL/GenBank/DDBJ databases">
        <title>LHISI_Scaffold_Assembly.</title>
        <authorList>
            <person name="Stuart O.P."/>
            <person name="Cleave R."/>
            <person name="Magrath M.J.L."/>
            <person name="Mikheyev A.S."/>
        </authorList>
    </citation>
    <scope>NUCLEOTIDE SEQUENCE [LARGE SCALE GENOMIC DNA]</scope>
    <source>
        <strain evidence="1">Daus_M_001</strain>
        <tissue evidence="1">Leg muscle</tissue>
    </source>
</reference>
<dbReference type="Proteomes" id="UP001159363">
    <property type="component" value="Chromosome X"/>
</dbReference>
<name>A0ABQ9HSV6_9NEOP</name>
<evidence type="ECO:0000313" key="2">
    <source>
        <dbReference type="Proteomes" id="UP001159363"/>
    </source>
</evidence>
<organism evidence="1 2">
    <name type="scientific">Dryococelus australis</name>
    <dbReference type="NCBI Taxonomy" id="614101"/>
    <lineage>
        <taxon>Eukaryota</taxon>
        <taxon>Metazoa</taxon>
        <taxon>Ecdysozoa</taxon>
        <taxon>Arthropoda</taxon>
        <taxon>Hexapoda</taxon>
        <taxon>Insecta</taxon>
        <taxon>Pterygota</taxon>
        <taxon>Neoptera</taxon>
        <taxon>Polyneoptera</taxon>
        <taxon>Phasmatodea</taxon>
        <taxon>Verophasmatodea</taxon>
        <taxon>Anareolatae</taxon>
        <taxon>Phasmatidae</taxon>
        <taxon>Eurycanthinae</taxon>
        <taxon>Dryococelus</taxon>
    </lineage>
</organism>
<keyword evidence="2" id="KW-1185">Reference proteome</keyword>
<sequence length="97" mass="11053">MGRENYNNWNFAKKKLLQTAEARAFEDSGLTRKEWLLRTFVTTQLDNCIYCDTIITAAYKINDTGFNVNEKCIGILLLAGLSDEHKPITTLVRHGSK</sequence>
<dbReference type="EMBL" id="JARBHB010000004">
    <property type="protein sequence ID" value="KAJ8887360.1"/>
    <property type="molecule type" value="Genomic_DNA"/>
</dbReference>
<protein>
    <submittedName>
        <fullName evidence="1">Uncharacterized protein</fullName>
    </submittedName>
</protein>
<comment type="caution">
    <text evidence="1">The sequence shown here is derived from an EMBL/GenBank/DDBJ whole genome shotgun (WGS) entry which is preliminary data.</text>
</comment>
<gene>
    <name evidence="1" type="ORF">PR048_013575</name>
</gene>